<sequence>MTLAIELADSLGIESVSMRLLADRAGLPAHLLYRHVRNRSDLLSRMAEHVIDAHESRAAGSQDDPRAQLEHLVRGEWAMYRRHPWLLTILASDRPPTGPAVLAMVDRVVSVLTNAGFDPAEAYRAYLVLSGYTQGMALLIRRNAADTDHRTWRTWHSATRLRLERTGRLQQRPWLTAASQTDPDEDLDTWFEFGLRRMLDGLLRPALAAQAVDQGRRPAQPAIRQDTLGPMPDRYRS</sequence>
<evidence type="ECO:0000313" key="7">
    <source>
        <dbReference type="EMBL" id="GIJ29547.1"/>
    </source>
</evidence>
<dbReference type="Proteomes" id="UP000653076">
    <property type="component" value="Unassembled WGS sequence"/>
</dbReference>
<dbReference type="InterPro" id="IPR050109">
    <property type="entry name" value="HTH-type_TetR-like_transc_reg"/>
</dbReference>
<dbReference type="Gene3D" id="1.10.357.10">
    <property type="entry name" value="Tetracycline Repressor, domain 2"/>
    <property type="match status" value="1"/>
</dbReference>
<dbReference type="Pfam" id="PF00440">
    <property type="entry name" value="TetR_N"/>
    <property type="match status" value="1"/>
</dbReference>
<accession>A0ABQ4JJ24</accession>
<dbReference type="EMBL" id="BOPC01000075">
    <property type="protein sequence ID" value="GIJ29547.1"/>
    <property type="molecule type" value="Genomic_DNA"/>
</dbReference>
<dbReference type="PANTHER" id="PTHR30055:SF151">
    <property type="entry name" value="TRANSCRIPTIONAL REGULATORY PROTEIN"/>
    <property type="match status" value="1"/>
</dbReference>
<dbReference type="InterPro" id="IPR004111">
    <property type="entry name" value="Repressor_TetR_C"/>
</dbReference>
<evidence type="ECO:0000256" key="5">
    <source>
        <dbReference type="SAM" id="MobiDB-lite"/>
    </source>
</evidence>
<dbReference type="PANTHER" id="PTHR30055">
    <property type="entry name" value="HTH-TYPE TRANSCRIPTIONAL REGULATOR RUTR"/>
    <property type="match status" value="1"/>
</dbReference>
<keyword evidence="3" id="KW-0804">Transcription</keyword>
<name>A0ABQ4JJ24_9ACTN</name>
<evidence type="ECO:0000256" key="1">
    <source>
        <dbReference type="ARBA" id="ARBA00023015"/>
    </source>
</evidence>
<feature type="domain" description="HTH tetR-type" evidence="6">
    <location>
        <begin position="1"/>
        <end position="54"/>
    </location>
</feature>
<dbReference type="SUPFAM" id="SSF48498">
    <property type="entry name" value="Tetracyclin repressor-like, C-terminal domain"/>
    <property type="match status" value="1"/>
</dbReference>
<evidence type="ECO:0000256" key="4">
    <source>
        <dbReference type="PROSITE-ProRule" id="PRU00335"/>
    </source>
</evidence>
<evidence type="ECO:0000313" key="8">
    <source>
        <dbReference type="Proteomes" id="UP000653076"/>
    </source>
</evidence>
<dbReference type="SUPFAM" id="SSF46689">
    <property type="entry name" value="Homeodomain-like"/>
    <property type="match status" value="1"/>
</dbReference>
<protein>
    <recommendedName>
        <fullName evidence="6">HTH tetR-type domain-containing protein</fullName>
    </recommendedName>
</protein>
<dbReference type="InterPro" id="IPR036271">
    <property type="entry name" value="Tet_transcr_reg_TetR-rel_C_sf"/>
</dbReference>
<evidence type="ECO:0000256" key="2">
    <source>
        <dbReference type="ARBA" id="ARBA00023125"/>
    </source>
</evidence>
<comment type="caution">
    <text evidence="7">The sequence shown here is derived from an EMBL/GenBank/DDBJ whole genome shotgun (WGS) entry which is preliminary data.</text>
</comment>
<keyword evidence="8" id="KW-1185">Reference proteome</keyword>
<dbReference type="InterPro" id="IPR009057">
    <property type="entry name" value="Homeodomain-like_sf"/>
</dbReference>
<proteinExistence type="predicted"/>
<dbReference type="PROSITE" id="PS50977">
    <property type="entry name" value="HTH_TETR_2"/>
    <property type="match status" value="1"/>
</dbReference>
<feature type="DNA-binding region" description="H-T-H motif" evidence="4">
    <location>
        <begin position="17"/>
        <end position="36"/>
    </location>
</feature>
<keyword evidence="1" id="KW-0805">Transcription regulation</keyword>
<dbReference type="Pfam" id="PF02909">
    <property type="entry name" value="TetR_C_1"/>
    <property type="match status" value="1"/>
</dbReference>
<organism evidence="7 8">
    <name type="scientific">Micromonospora qiuiae</name>
    <dbReference type="NCBI Taxonomy" id="502268"/>
    <lineage>
        <taxon>Bacteria</taxon>
        <taxon>Bacillati</taxon>
        <taxon>Actinomycetota</taxon>
        <taxon>Actinomycetes</taxon>
        <taxon>Micromonosporales</taxon>
        <taxon>Micromonosporaceae</taxon>
        <taxon>Micromonospora</taxon>
    </lineage>
</organism>
<evidence type="ECO:0000259" key="6">
    <source>
        <dbReference type="PROSITE" id="PS50977"/>
    </source>
</evidence>
<keyword evidence="2 4" id="KW-0238">DNA-binding</keyword>
<feature type="region of interest" description="Disordered" evidence="5">
    <location>
        <begin position="212"/>
        <end position="237"/>
    </location>
</feature>
<evidence type="ECO:0000256" key="3">
    <source>
        <dbReference type="ARBA" id="ARBA00023163"/>
    </source>
</evidence>
<gene>
    <name evidence="7" type="ORF">Vqi01_47090</name>
</gene>
<dbReference type="RefSeq" id="WP_204037014.1">
    <property type="nucleotide sequence ID" value="NZ_BOPC01000075.1"/>
</dbReference>
<reference evidence="7 8" key="1">
    <citation type="submission" date="2021-01" db="EMBL/GenBank/DDBJ databases">
        <title>Whole genome shotgun sequence of Verrucosispora qiuiae NBRC 106684.</title>
        <authorList>
            <person name="Komaki H."/>
            <person name="Tamura T."/>
        </authorList>
    </citation>
    <scope>NUCLEOTIDE SEQUENCE [LARGE SCALE GENOMIC DNA]</scope>
    <source>
        <strain evidence="7 8">NBRC 106684</strain>
    </source>
</reference>
<dbReference type="Gene3D" id="1.10.10.60">
    <property type="entry name" value="Homeodomain-like"/>
    <property type="match status" value="1"/>
</dbReference>
<dbReference type="InterPro" id="IPR001647">
    <property type="entry name" value="HTH_TetR"/>
</dbReference>